<gene>
    <name evidence="2" type="ORF">C2857_007572</name>
</gene>
<protein>
    <recommendedName>
        <fullName evidence="4">F-box domain-containing protein</fullName>
    </recommendedName>
</protein>
<feature type="compositionally biased region" description="Pro residues" evidence="1">
    <location>
        <begin position="1"/>
        <end position="11"/>
    </location>
</feature>
<feature type="region of interest" description="Disordered" evidence="1">
    <location>
        <begin position="1"/>
        <end position="38"/>
    </location>
</feature>
<dbReference type="EMBL" id="CP031386">
    <property type="protein sequence ID" value="QPG98401.1"/>
    <property type="molecule type" value="Genomic_DNA"/>
</dbReference>
<name>A0A7S9KQV3_EPIFF</name>
<evidence type="ECO:0000313" key="2">
    <source>
        <dbReference type="EMBL" id="QPG98401.1"/>
    </source>
</evidence>
<proteinExistence type="predicted"/>
<reference evidence="2 3" key="1">
    <citation type="journal article" date="2018" name="PLoS Genet.">
        <title>Repeat elements organise 3D genome structure and mediate transcription in the filamentous fungus Epichloe festucae.</title>
        <authorList>
            <person name="Winter D.J."/>
            <person name="Ganley A.R.D."/>
            <person name="Young C.A."/>
            <person name="Liachko I."/>
            <person name="Schardl C.L."/>
            <person name="Dupont P.Y."/>
            <person name="Berry D."/>
            <person name="Ram A."/>
            <person name="Scott B."/>
            <person name="Cox M.P."/>
        </authorList>
    </citation>
    <scope>NUCLEOTIDE SEQUENCE [LARGE SCALE GENOMIC DNA]</scope>
    <source>
        <strain evidence="2 3">Fl1</strain>
    </source>
</reference>
<accession>A0A7S9KQV3</accession>
<sequence length="392" mass="44069">MSAPSSFPPTPGDATEQSNEEELNQSNEEGLDQSNEGELDQLNEEALAKLTMGLTPEVRDAILNTVAYPRPELALAAISPDPRRDDLVERCLVEPFPASVVVRSSMGILEALPMCNASAVLLQLDIQSYWNLRQVSRRARHVASDIHRYRVVAQAATDAMRAMLRCGIAKHVRVIDLYDALASSRCRFCDDNIGDFLFMPQVSRCCFACLQSSPRLDMVNLDEVEFGRDQKTSSLKLFCRLFPVMHTLPGRYSMEQTINVTRSHIAPKSLAMEPLAAQLGMRLGDIDRIGEPLGRYAASIRFPFFDMVTSYVQYGVYCKGCYVASRNPGNRAYAARAARDRDRSTRLYTERDFMRHFSTCSNAIRLWRYSERGRRIVGQSTLDLLPYVIGNG</sequence>
<evidence type="ECO:0008006" key="4">
    <source>
        <dbReference type="Google" id="ProtNLM"/>
    </source>
</evidence>
<keyword evidence="3" id="KW-1185">Reference proteome</keyword>
<feature type="compositionally biased region" description="Acidic residues" evidence="1">
    <location>
        <begin position="18"/>
        <end position="38"/>
    </location>
</feature>
<dbReference type="Proteomes" id="UP000594364">
    <property type="component" value="Chromosome 2"/>
</dbReference>
<dbReference type="OrthoDB" id="2687876at2759"/>
<evidence type="ECO:0000256" key="1">
    <source>
        <dbReference type="SAM" id="MobiDB-lite"/>
    </source>
</evidence>
<evidence type="ECO:0000313" key="3">
    <source>
        <dbReference type="Proteomes" id="UP000594364"/>
    </source>
</evidence>
<dbReference type="AlphaFoldDB" id="A0A7S9KQV3"/>
<organism evidence="2 3">
    <name type="scientific">Epichloe festucae (strain Fl1)</name>
    <dbReference type="NCBI Taxonomy" id="877507"/>
    <lineage>
        <taxon>Eukaryota</taxon>
        <taxon>Fungi</taxon>
        <taxon>Dikarya</taxon>
        <taxon>Ascomycota</taxon>
        <taxon>Pezizomycotina</taxon>
        <taxon>Sordariomycetes</taxon>
        <taxon>Hypocreomycetidae</taxon>
        <taxon>Hypocreales</taxon>
        <taxon>Clavicipitaceae</taxon>
        <taxon>Epichloe</taxon>
    </lineage>
</organism>